<comment type="similarity">
    <text evidence="1">Belongs to the palmitoyl-protein thioesterase family.</text>
</comment>
<dbReference type="Gene3D" id="3.40.50.1820">
    <property type="entry name" value="alpha/beta hydrolase"/>
    <property type="match status" value="1"/>
</dbReference>
<gene>
    <name evidence="7" type="ORF">LTR62_004355</name>
</gene>
<dbReference type="Proteomes" id="UP001310890">
    <property type="component" value="Unassembled WGS sequence"/>
</dbReference>
<dbReference type="FunFam" id="3.40.50.1820:FF:000107">
    <property type="entry name" value="Palmitoyl-protein thioesterase 1"/>
    <property type="match status" value="1"/>
</dbReference>
<dbReference type="SUPFAM" id="SSF53474">
    <property type="entry name" value="alpha/beta-Hydrolases"/>
    <property type="match status" value="1"/>
</dbReference>
<dbReference type="InterPro" id="IPR029058">
    <property type="entry name" value="AB_hydrolase_fold"/>
</dbReference>
<protein>
    <recommendedName>
        <fullName evidence="2">palmitoyl-protein hydrolase</fullName>
        <ecNumber evidence="2">3.1.2.22</ecNumber>
    </recommendedName>
</protein>
<sequence>MGSRDPALSELEASTDTVSSNTCSDNSFIKYLIDMNLFKLPTLLSFLAFVAALPADVPSKPLPLIIWHGLGDKYDAEGLKTTGILAKKVHPGTHVYYVRLDENGNSDRTASFFGNVTEQIEQVCQDIKQDPRLLAPQLEDGLRVDALGFSQGGQFLRGLLERCDGLSVRSLITFGSQHNGINEFQTCGPYDLVCKGAVALVKGNAWTDTVQNRVVPAQYYRTINTTTLAPSADYLGHSNLLADINNERVLKNKHYSAKIASLENFVMYMFDEDETVIPKESGWFAEVNSTDPDRKEDEGIIPLRNRTMYKEDWLGLRKLDEKGGLVFKTTPGPHMSLKQHVLANAYREYFGPETNQKTNGLIRQGGGFDGEAVVWKQFQDWDAFDEPKVYL</sequence>
<organism evidence="7 8">
    <name type="scientific">Meristemomyces frigidus</name>
    <dbReference type="NCBI Taxonomy" id="1508187"/>
    <lineage>
        <taxon>Eukaryota</taxon>
        <taxon>Fungi</taxon>
        <taxon>Dikarya</taxon>
        <taxon>Ascomycota</taxon>
        <taxon>Pezizomycotina</taxon>
        <taxon>Dothideomycetes</taxon>
        <taxon>Dothideomycetidae</taxon>
        <taxon>Mycosphaerellales</taxon>
        <taxon>Teratosphaeriaceae</taxon>
        <taxon>Meristemomyces</taxon>
    </lineage>
</organism>
<reference evidence="7" key="1">
    <citation type="submission" date="2023-08" db="EMBL/GenBank/DDBJ databases">
        <title>Black Yeasts Isolated from many extreme environments.</title>
        <authorList>
            <person name="Coleine C."/>
            <person name="Stajich J.E."/>
            <person name="Selbmann L."/>
        </authorList>
    </citation>
    <scope>NUCLEOTIDE SEQUENCE</scope>
    <source>
        <strain evidence="7">CCFEE 5401</strain>
    </source>
</reference>
<dbReference type="EMBL" id="JAVRRL010000031">
    <property type="protein sequence ID" value="KAK5112392.1"/>
    <property type="molecule type" value="Genomic_DNA"/>
</dbReference>
<comment type="caution">
    <text evidence="7">The sequence shown here is derived from an EMBL/GenBank/DDBJ whole genome shotgun (WGS) entry which is preliminary data.</text>
</comment>
<keyword evidence="4" id="KW-0378">Hydrolase</keyword>
<keyword evidence="5" id="KW-0325">Glycoprotein</keyword>
<evidence type="ECO:0000256" key="6">
    <source>
        <dbReference type="SAM" id="MobiDB-lite"/>
    </source>
</evidence>
<evidence type="ECO:0000256" key="4">
    <source>
        <dbReference type="ARBA" id="ARBA00022801"/>
    </source>
</evidence>
<evidence type="ECO:0000256" key="1">
    <source>
        <dbReference type="ARBA" id="ARBA00010758"/>
    </source>
</evidence>
<accession>A0AAN7YGC1</accession>
<evidence type="ECO:0000256" key="2">
    <source>
        <dbReference type="ARBA" id="ARBA00012423"/>
    </source>
</evidence>
<evidence type="ECO:0000256" key="3">
    <source>
        <dbReference type="ARBA" id="ARBA00022729"/>
    </source>
</evidence>
<feature type="region of interest" description="Disordered" evidence="6">
    <location>
        <begin position="1"/>
        <end position="20"/>
    </location>
</feature>
<dbReference type="PANTHER" id="PTHR11247:SF8">
    <property type="entry name" value="PALMITOYL-PROTEIN THIOESTERASE 1"/>
    <property type="match status" value="1"/>
</dbReference>
<dbReference type="PANTHER" id="PTHR11247">
    <property type="entry name" value="PALMITOYL-PROTEIN THIOESTERASE/DOLICHYLDIPHOSPHATASE 1"/>
    <property type="match status" value="1"/>
</dbReference>
<evidence type="ECO:0000256" key="5">
    <source>
        <dbReference type="ARBA" id="ARBA00023180"/>
    </source>
</evidence>
<name>A0AAN7YGC1_9PEZI</name>
<proteinExistence type="inferred from homology"/>
<keyword evidence="3" id="KW-0732">Signal</keyword>
<evidence type="ECO:0000313" key="7">
    <source>
        <dbReference type="EMBL" id="KAK5112392.1"/>
    </source>
</evidence>
<dbReference type="GO" id="GO:0008474">
    <property type="term" value="F:palmitoyl-(protein) hydrolase activity"/>
    <property type="evidence" value="ECO:0007669"/>
    <property type="project" value="UniProtKB-EC"/>
</dbReference>
<dbReference type="Pfam" id="PF02089">
    <property type="entry name" value="Palm_thioest"/>
    <property type="match status" value="1"/>
</dbReference>
<dbReference type="AlphaFoldDB" id="A0AAN7YGC1"/>
<dbReference type="EC" id="3.1.2.22" evidence="2"/>
<evidence type="ECO:0000313" key="8">
    <source>
        <dbReference type="Proteomes" id="UP001310890"/>
    </source>
</evidence>